<dbReference type="InterPro" id="IPR016193">
    <property type="entry name" value="Cytidine_deaminase-like"/>
</dbReference>
<gene>
    <name evidence="2" type="ORF">FHX74_003468</name>
</gene>
<evidence type="ECO:0000313" key="2">
    <source>
        <dbReference type="EMBL" id="MBA8795827.1"/>
    </source>
</evidence>
<dbReference type="RefSeq" id="WP_182561444.1">
    <property type="nucleotide sequence ID" value="NZ_JACGWT010000006.1"/>
</dbReference>
<dbReference type="Gene3D" id="3.40.140.10">
    <property type="entry name" value="Cytidine Deaminase, domain 2"/>
    <property type="match status" value="1"/>
</dbReference>
<name>A0A7W3IV59_9ACTN</name>
<protein>
    <submittedName>
        <fullName evidence="2">Cytidine deaminase</fullName>
    </submittedName>
</protein>
<comment type="caution">
    <text evidence="2">The sequence shown here is derived from an EMBL/GenBank/DDBJ whole genome shotgun (WGS) entry which is preliminary data.</text>
</comment>
<evidence type="ECO:0000313" key="3">
    <source>
        <dbReference type="Proteomes" id="UP000523079"/>
    </source>
</evidence>
<feature type="region of interest" description="Disordered" evidence="1">
    <location>
        <begin position="1"/>
        <end position="24"/>
    </location>
</feature>
<organism evidence="2 3">
    <name type="scientific">Microlunatus kandeliicorticis</name>
    <dbReference type="NCBI Taxonomy" id="1759536"/>
    <lineage>
        <taxon>Bacteria</taxon>
        <taxon>Bacillati</taxon>
        <taxon>Actinomycetota</taxon>
        <taxon>Actinomycetes</taxon>
        <taxon>Propionibacteriales</taxon>
        <taxon>Propionibacteriaceae</taxon>
        <taxon>Microlunatus</taxon>
    </lineage>
</organism>
<dbReference type="EMBL" id="JACGWT010000006">
    <property type="protein sequence ID" value="MBA8795827.1"/>
    <property type="molecule type" value="Genomic_DNA"/>
</dbReference>
<dbReference type="SUPFAM" id="SSF53927">
    <property type="entry name" value="Cytidine deaminase-like"/>
    <property type="match status" value="1"/>
</dbReference>
<evidence type="ECO:0000256" key="1">
    <source>
        <dbReference type="SAM" id="MobiDB-lite"/>
    </source>
</evidence>
<keyword evidence="3" id="KW-1185">Reference proteome</keyword>
<reference evidence="2 3" key="1">
    <citation type="submission" date="2020-07" db="EMBL/GenBank/DDBJ databases">
        <title>Sequencing the genomes of 1000 actinobacteria strains.</title>
        <authorList>
            <person name="Klenk H.-P."/>
        </authorList>
    </citation>
    <scope>NUCLEOTIDE SEQUENCE [LARGE SCALE GENOMIC DNA]</scope>
    <source>
        <strain evidence="2 3">DSM 100723</strain>
    </source>
</reference>
<sequence>MTDPAADPADRQAEPVTPSDPEDRKIITLATAARARTGATQGACLRDTDGRTYAATDVALASLRLSAISVAVAMAVSSGAAGVEAVAVTGAGPDGTDTAALTELAGAPVPVWVVDPRGAVLEAPGV</sequence>
<dbReference type="GO" id="GO:0003824">
    <property type="term" value="F:catalytic activity"/>
    <property type="evidence" value="ECO:0007669"/>
    <property type="project" value="InterPro"/>
</dbReference>
<accession>A0A7W3IV59</accession>
<proteinExistence type="predicted"/>
<dbReference type="Proteomes" id="UP000523079">
    <property type="component" value="Unassembled WGS sequence"/>
</dbReference>
<dbReference type="AlphaFoldDB" id="A0A7W3IV59"/>